<feature type="domain" description="MIP18 family-like" evidence="1">
    <location>
        <begin position="2"/>
        <end position="73"/>
    </location>
</feature>
<dbReference type="InterPro" id="IPR002744">
    <property type="entry name" value="MIP18-like"/>
</dbReference>
<protein>
    <submittedName>
        <fullName evidence="2">Metal-sulfur cluster assembly factor</fullName>
    </submittedName>
</protein>
<dbReference type="SUPFAM" id="SSF117916">
    <property type="entry name" value="Fe-S cluster assembly (FSCA) domain-like"/>
    <property type="match status" value="1"/>
</dbReference>
<dbReference type="PANTHER" id="PTHR42831">
    <property type="entry name" value="FE-S PROTEIN MATURATION AUXILIARY FACTOR YITW"/>
    <property type="match status" value="1"/>
</dbReference>
<evidence type="ECO:0000259" key="1">
    <source>
        <dbReference type="Pfam" id="PF01883"/>
    </source>
</evidence>
<evidence type="ECO:0000313" key="3">
    <source>
        <dbReference type="Proteomes" id="UP001628091"/>
    </source>
</evidence>
<proteinExistence type="predicted"/>
<reference evidence="2 3" key="1">
    <citation type="submission" date="2024-10" db="EMBL/GenBank/DDBJ databases">
        <title>Isolation, draft genome sequencing and identification of Phyllobacterium sp. NSA23, isolated from leaf soil.</title>
        <authorList>
            <person name="Akita H."/>
        </authorList>
    </citation>
    <scope>NUCLEOTIDE SEQUENCE [LARGE SCALE GENOMIC DNA]</scope>
    <source>
        <strain evidence="2 3">NSA23</strain>
    </source>
</reference>
<gene>
    <name evidence="2" type="ORF">PPNSA23_30040</name>
</gene>
<dbReference type="Proteomes" id="UP001628091">
    <property type="component" value="Unassembled WGS sequence"/>
</dbReference>
<dbReference type="InterPro" id="IPR052339">
    <property type="entry name" value="Fe-S_Maturation_MIP18"/>
</dbReference>
<keyword evidence="3" id="KW-1185">Reference proteome</keyword>
<dbReference type="PANTHER" id="PTHR42831:SF1">
    <property type="entry name" value="FE-S PROTEIN MATURATION AUXILIARY FACTOR YITW"/>
    <property type="match status" value="1"/>
</dbReference>
<dbReference type="EMBL" id="BAAFZP010000001">
    <property type="protein sequence ID" value="GAB1583061.1"/>
    <property type="molecule type" value="Genomic_DNA"/>
</dbReference>
<organism evidence="2 3">
    <name type="scientific">Phyllobacterium phragmitis</name>
    <dbReference type="NCBI Taxonomy" id="2670329"/>
    <lineage>
        <taxon>Bacteria</taxon>
        <taxon>Pseudomonadati</taxon>
        <taxon>Pseudomonadota</taxon>
        <taxon>Alphaproteobacteria</taxon>
        <taxon>Hyphomicrobiales</taxon>
        <taxon>Phyllobacteriaceae</taxon>
        <taxon>Phyllobacterium</taxon>
    </lineage>
</organism>
<comment type="caution">
    <text evidence="2">The sequence shown here is derived from an EMBL/GenBank/DDBJ whole genome shotgun (WGS) entry which is preliminary data.</text>
</comment>
<sequence length="104" mass="11712">MEAVRDALRMVIDPELGENLVDLGLIYDIAVADDGGAYIEMTTTTRGCPATAYLRDAVHRAVWNVPGIHYVEVRLTYEPPWRPEMMNETAKRHLGVAEKTERQA</sequence>
<name>A0ABQ0H2C7_9HYPH</name>
<dbReference type="Pfam" id="PF01883">
    <property type="entry name" value="FeS_assembly_P"/>
    <property type="match status" value="1"/>
</dbReference>
<dbReference type="InterPro" id="IPR034904">
    <property type="entry name" value="FSCA_dom_sf"/>
</dbReference>
<accession>A0ABQ0H2C7</accession>
<evidence type="ECO:0000313" key="2">
    <source>
        <dbReference type="EMBL" id="GAB1583061.1"/>
    </source>
</evidence>
<dbReference type="Gene3D" id="3.30.300.130">
    <property type="entry name" value="Fe-S cluster assembly (FSCA)"/>
    <property type="match status" value="1"/>
</dbReference>